<evidence type="ECO:0000256" key="13">
    <source>
        <dbReference type="ARBA" id="ARBA00047594"/>
    </source>
</evidence>
<evidence type="ECO:0000256" key="4">
    <source>
        <dbReference type="ARBA" id="ARBA00021581"/>
    </source>
</evidence>
<keyword evidence="8 14" id="KW-1133">Transmembrane helix</keyword>
<dbReference type="PANTHER" id="PTHR30622:SF2">
    <property type="entry name" value="UNDECAPRENYL-DIPHOSPHATASE"/>
    <property type="match status" value="1"/>
</dbReference>
<dbReference type="Pfam" id="PF02673">
    <property type="entry name" value="BacA"/>
    <property type="match status" value="1"/>
</dbReference>
<evidence type="ECO:0000256" key="10">
    <source>
        <dbReference type="ARBA" id="ARBA00023251"/>
    </source>
</evidence>
<feature type="transmembrane region" description="Helical" evidence="14">
    <location>
        <begin position="108"/>
        <end position="128"/>
    </location>
</feature>
<dbReference type="GO" id="GO:0009252">
    <property type="term" value="P:peptidoglycan biosynthetic process"/>
    <property type="evidence" value="ECO:0007669"/>
    <property type="project" value="UniProtKB-KW"/>
</dbReference>
<evidence type="ECO:0000256" key="11">
    <source>
        <dbReference type="ARBA" id="ARBA00032707"/>
    </source>
</evidence>
<dbReference type="GO" id="GO:0050380">
    <property type="term" value="F:undecaprenyl-diphosphatase activity"/>
    <property type="evidence" value="ECO:0007669"/>
    <property type="project" value="UniProtKB-UniRule"/>
</dbReference>
<feature type="transmembrane region" description="Helical" evidence="14">
    <location>
        <begin position="207"/>
        <end position="227"/>
    </location>
</feature>
<evidence type="ECO:0000256" key="2">
    <source>
        <dbReference type="ARBA" id="ARBA00010621"/>
    </source>
</evidence>
<dbReference type="PANTHER" id="PTHR30622">
    <property type="entry name" value="UNDECAPRENYL-DIPHOSPHATASE"/>
    <property type="match status" value="1"/>
</dbReference>
<dbReference type="GO" id="GO:0005886">
    <property type="term" value="C:plasma membrane"/>
    <property type="evidence" value="ECO:0007669"/>
    <property type="project" value="UniProtKB-SubCell"/>
</dbReference>
<comment type="subcellular location">
    <subcellularLocation>
        <location evidence="1 14">Cell membrane</location>
        <topology evidence="1 14">Multi-pass membrane protein</topology>
    </subcellularLocation>
</comment>
<dbReference type="AlphaFoldDB" id="S4WAD7"/>
<feature type="transmembrane region" description="Helical" evidence="14">
    <location>
        <begin position="174"/>
        <end position="195"/>
    </location>
</feature>
<dbReference type="EC" id="3.6.1.27" evidence="3 14"/>
<comment type="miscellaneous">
    <text evidence="14">Bacitracin is thought to be involved in the inhibition of peptidoglycan synthesis by sequestering undecaprenyl diphosphate, thereby reducing the pool of lipid carrier available.</text>
</comment>
<dbReference type="GO" id="GO:0071555">
    <property type="term" value="P:cell wall organization"/>
    <property type="evidence" value="ECO:0007669"/>
    <property type="project" value="UniProtKB-KW"/>
</dbReference>
<keyword evidence="10 14" id="KW-0046">Antibiotic resistance</keyword>
<dbReference type="GO" id="GO:0046677">
    <property type="term" value="P:response to antibiotic"/>
    <property type="evidence" value="ECO:0007669"/>
    <property type="project" value="UniProtKB-UniRule"/>
</dbReference>
<keyword evidence="9 14" id="KW-0472">Membrane</keyword>
<gene>
    <name evidence="14" type="primary">uppP</name>
</gene>
<comment type="catalytic activity">
    <reaction evidence="13 14">
        <text>di-trans,octa-cis-undecaprenyl diphosphate + H2O = di-trans,octa-cis-undecaprenyl phosphate + phosphate + H(+)</text>
        <dbReference type="Rhea" id="RHEA:28094"/>
        <dbReference type="ChEBI" id="CHEBI:15377"/>
        <dbReference type="ChEBI" id="CHEBI:15378"/>
        <dbReference type="ChEBI" id="CHEBI:43474"/>
        <dbReference type="ChEBI" id="CHEBI:58405"/>
        <dbReference type="ChEBI" id="CHEBI:60392"/>
        <dbReference type="EC" id="3.6.1.27"/>
    </reaction>
</comment>
<keyword evidence="7 14" id="KW-0378">Hydrolase</keyword>
<protein>
    <recommendedName>
        <fullName evidence="4 14">Undecaprenyl-diphosphatase</fullName>
        <ecNumber evidence="3 14">3.6.1.27</ecNumber>
    </recommendedName>
    <alternativeName>
        <fullName evidence="12 14">Bacitracin resistance protein</fullName>
    </alternativeName>
    <alternativeName>
        <fullName evidence="11 14">Undecaprenyl pyrophosphate phosphatase</fullName>
    </alternativeName>
</protein>
<dbReference type="EMBL" id="KF170424">
    <property type="protein sequence ID" value="AGO88105.1"/>
    <property type="molecule type" value="Genomic_DNA"/>
</dbReference>
<evidence type="ECO:0000256" key="5">
    <source>
        <dbReference type="ARBA" id="ARBA00022475"/>
    </source>
</evidence>
<keyword evidence="14" id="KW-0573">Peptidoglycan synthesis</keyword>
<sequence length="244" mass="25545">MTIIEGTILGIVQGLTEFLPISSSGHLVLGQAILGIEQPGNEFEILVHLGTLASVLVVFFDDIKSLLSSMGSKRTQTFILFLLIGTLPAVIVGFGFKDLFETLFENVTAVGGALLFTGAVLVGSSYATKSNKDHSFFTSILIGCAQAIAIIPGISRSGMTISCALFMGLSPKEAARFSFLLAIPAIGGAGLLTALDMEGSYPFPGPVALAGLVSSFIVGVAALKWLLDGWKRVNSIISESIVFV</sequence>
<evidence type="ECO:0000313" key="15">
    <source>
        <dbReference type="EMBL" id="AGO88105.1"/>
    </source>
</evidence>
<keyword evidence="14" id="KW-0961">Cell wall biogenesis/degradation</keyword>
<dbReference type="InterPro" id="IPR003824">
    <property type="entry name" value="UppP"/>
</dbReference>
<evidence type="ECO:0000256" key="9">
    <source>
        <dbReference type="ARBA" id="ARBA00023136"/>
    </source>
</evidence>
<keyword evidence="14" id="KW-0133">Cell shape</keyword>
<keyword evidence="5 14" id="KW-1003">Cell membrane</keyword>
<name>S4WAD7_9BACT</name>
<evidence type="ECO:0000256" key="14">
    <source>
        <dbReference type="HAMAP-Rule" id="MF_01006"/>
    </source>
</evidence>
<proteinExistence type="inferred from homology"/>
<comment type="function">
    <text evidence="14">Catalyzes the dephosphorylation of undecaprenyl diphosphate (UPP). Confers resistance to bacitracin.</text>
</comment>
<evidence type="ECO:0000256" key="7">
    <source>
        <dbReference type="ARBA" id="ARBA00022801"/>
    </source>
</evidence>
<dbReference type="HAMAP" id="MF_01006">
    <property type="entry name" value="Undec_diphosphatase"/>
    <property type="match status" value="1"/>
</dbReference>
<evidence type="ECO:0000256" key="3">
    <source>
        <dbReference type="ARBA" id="ARBA00012374"/>
    </source>
</evidence>
<evidence type="ECO:0000256" key="8">
    <source>
        <dbReference type="ARBA" id="ARBA00022989"/>
    </source>
</evidence>
<comment type="similarity">
    <text evidence="2 14">Belongs to the UppP family.</text>
</comment>
<dbReference type="GO" id="GO:0008360">
    <property type="term" value="P:regulation of cell shape"/>
    <property type="evidence" value="ECO:0007669"/>
    <property type="project" value="UniProtKB-KW"/>
</dbReference>
<evidence type="ECO:0000256" key="1">
    <source>
        <dbReference type="ARBA" id="ARBA00004651"/>
    </source>
</evidence>
<evidence type="ECO:0000256" key="6">
    <source>
        <dbReference type="ARBA" id="ARBA00022692"/>
    </source>
</evidence>
<accession>S4WAD7</accession>
<feature type="transmembrane region" description="Helical" evidence="14">
    <location>
        <begin position="75"/>
        <end position="96"/>
    </location>
</feature>
<evidence type="ECO:0000256" key="12">
    <source>
        <dbReference type="ARBA" id="ARBA00032932"/>
    </source>
</evidence>
<keyword evidence="6 14" id="KW-0812">Transmembrane</keyword>
<organism evidence="15">
    <name type="scientific">uncultured bacterium 405006-B04</name>
    <dbReference type="NCBI Taxonomy" id="1343841"/>
    <lineage>
        <taxon>Bacteria</taxon>
        <taxon>environmental samples</taxon>
    </lineage>
</organism>
<reference evidence="15" key="1">
    <citation type="journal article" date="2014" name="ISME J.">
        <title>Genomic properties of Marine Group A bacteria indicate a role in the marine sulfur cycle.</title>
        <authorList>
            <person name="Wright J.J."/>
            <person name="Mewis K."/>
            <person name="Hanson N.W."/>
            <person name="Konwar K.M."/>
            <person name="Maas K.R."/>
            <person name="Hallam S.J."/>
        </authorList>
    </citation>
    <scope>NUCLEOTIDE SEQUENCE</scope>
</reference>
<feature type="transmembrane region" description="Helical" evidence="14">
    <location>
        <begin position="135"/>
        <end position="154"/>
    </location>
</feature>